<evidence type="ECO:0000256" key="2">
    <source>
        <dbReference type="ARBA" id="ARBA00004127"/>
    </source>
</evidence>
<feature type="domain" description="DUF2921" evidence="12">
    <location>
        <begin position="15"/>
        <end position="185"/>
    </location>
</feature>
<dbReference type="PANTHER" id="PTHR33389:SF18">
    <property type="entry name" value="OS01G0677900 PROTEIN"/>
    <property type="match status" value="1"/>
</dbReference>
<accession>A0AA88QHD8</accession>
<evidence type="ECO:0000256" key="7">
    <source>
        <dbReference type="ARBA" id="ARBA00022786"/>
    </source>
</evidence>
<comment type="caution">
    <text evidence="13">The sequence shown here is derived from an EMBL/GenBank/DDBJ whole genome shotgun (WGS) entry which is preliminary data.</text>
</comment>
<gene>
    <name evidence="13" type="ORF">RJ640_004463</name>
</gene>
<feature type="transmembrane region" description="Helical" evidence="10">
    <location>
        <begin position="615"/>
        <end position="635"/>
    </location>
</feature>
<dbReference type="Proteomes" id="UP001187471">
    <property type="component" value="Unassembled WGS sequence"/>
</dbReference>
<keyword evidence="8 10" id="KW-1133">Transmembrane helix</keyword>
<name>A0AA88QHD8_9ASTE</name>
<feature type="transmembrane region" description="Helical" evidence="10">
    <location>
        <begin position="845"/>
        <end position="865"/>
    </location>
</feature>
<keyword evidence="9 10" id="KW-0472">Membrane</keyword>
<comment type="catalytic activity">
    <reaction evidence="1">
        <text>S-ubiquitinyl-[E2 ubiquitin-conjugating enzyme]-L-cysteine + [acceptor protein]-L-lysine = [E2 ubiquitin-conjugating enzyme]-L-cysteine + N(6)-ubiquitinyl-[acceptor protein]-L-lysine.</text>
        <dbReference type="EC" id="2.3.2.27"/>
    </reaction>
</comment>
<dbReference type="EC" id="2.3.2.27" evidence="4"/>
<comment type="subcellular location">
    <subcellularLocation>
        <location evidence="2">Endomembrane system</location>
        <topology evidence="2">Multi-pass membrane protein</topology>
    </subcellularLocation>
</comment>
<evidence type="ECO:0000256" key="1">
    <source>
        <dbReference type="ARBA" id="ARBA00000900"/>
    </source>
</evidence>
<evidence type="ECO:0000256" key="4">
    <source>
        <dbReference type="ARBA" id="ARBA00012483"/>
    </source>
</evidence>
<protein>
    <recommendedName>
        <fullName evidence="4">RING-type E3 ubiquitin transferase</fullName>
        <ecNumber evidence="4">2.3.2.27</ecNumber>
    </recommendedName>
</protein>
<evidence type="ECO:0000259" key="11">
    <source>
        <dbReference type="Pfam" id="PF11145"/>
    </source>
</evidence>
<organism evidence="13 14">
    <name type="scientific">Escallonia rubra</name>
    <dbReference type="NCBI Taxonomy" id="112253"/>
    <lineage>
        <taxon>Eukaryota</taxon>
        <taxon>Viridiplantae</taxon>
        <taxon>Streptophyta</taxon>
        <taxon>Embryophyta</taxon>
        <taxon>Tracheophyta</taxon>
        <taxon>Spermatophyta</taxon>
        <taxon>Magnoliopsida</taxon>
        <taxon>eudicotyledons</taxon>
        <taxon>Gunneridae</taxon>
        <taxon>Pentapetalae</taxon>
        <taxon>asterids</taxon>
        <taxon>campanulids</taxon>
        <taxon>Escalloniales</taxon>
        <taxon>Escalloniaceae</taxon>
        <taxon>Escallonia</taxon>
    </lineage>
</organism>
<evidence type="ECO:0000259" key="12">
    <source>
        <dbReference type="Pfam" id="PF25333"/>
    </source>
</evidence>
<feature type="domain" description="DUF2921" evidence="12">
    <location>
        <begin position="229"/>
        <end position="378"/>
    </location>
</feature>
<dbReference type="AlphaFoldDB" id="A0AA88QHD8"/>
<feature type="domain" description="SWEET-like" evidence="11">
    <location>
        <begin position="608"/>
        <end position="879"/>
    </location>
</feature>
<proteinExistence type="predicted"/>
<evidence type="ECO:0000256" key="9">
    <source>
        <dbReference type="ARBA" id="ARBA00023136"/>
    </source>
</evidence>
<dbReference type="GO" id="GO:0012505">
    <property type="term" value="C:endomembrane system"/>
    <property type="evidence" value="ECO:0007669"/>
    <property type="project" value="UniProtKB-SubCell"/>
</dbReference>
<reference evidence="13" key="1">
    <citation type="submission" date="2022-12" db="EMBL/GenBank/DDBJ databases">
        <title>Draft genome assemblies for two species of Escallonia (Escalloniales).</title>
        <authorList>
            <person name="Chanderbali A."/>
            <person name="Dervinis C."/>
            <person name="Anghel I."/>
            <person name="Soltis D."/>
            <person name="Soltis P."/>
            <person name="Zapata F."/>
        </authorList>
    </citation>
    <scope>NUCLEOTIDE SEQUENCE</scope>
    <source>
        <strain evidence="13">UCBG92.1500</strain>
        <tissue evidence="13">Leaf</tissue>
    </source>
</reference>
<feature type="transmembrane region" description="Helical" evidence="10">
    <location>
        <begin position="776"/>
        <end position="795"/>
    </location>
</feature>
<evidence type="ECO:0000256" key="8">
    <source>
        <dbReference type="ARBA" id="ARBA00022989"/>
    </source>
</evidence>
<dbReference type="InterPro" id="IPR057425">
    <property type="entry name" value="DUF2921_N"/>
</dbReference>
<evidence type="ECO:0000313" key="13">
    <source>
        <dbReference type="EMBL" id="KAK2968457.1"/>
    </source>
</evidence>
<evidence type="ECO:0000256" key="10">
    <source>
        <dbReference type="SAM" id="Phobius"/>
    </source>
</evidence>
<keyword evidence="6 10" id="KW-0812">Transmembrane</keyword>
<dbReference type="PANTHER" id="PTHR33389">
    <property type="entry name" value="FAMILY PROTEIN, PUTATIVE (DUF2921)-RELATED"/>
    <property type="match status" value="1"/>
</dbReference>
<evidence type="ECO:0000256" key="6">
    <source>
        <dbReference type="ARBA" id="ARBA00022692"/>
    </source>
</evidence>
<sequence>MTQLFKKTVTPSIFYTEHCASIVPEAVPTVLEETTNTTFMKLGMSHYSGGDMILGRNSSGDYYDRKLFFGTTSNVYKTNTTGVYMIEAYLKFRSVVSYPVGYVHSDFRRGQKLEFLFNGFWSESSEKLCMVGSAPWYTSEGNILDLDAVLKLNYAKNKTISNILVSGVLESLSSADDPSYFDSISILALSKENSYKYTLVSEEFNQGNSGEIDYPPNSSLSLQPSRVCSMLTRPFTSYKVDYASKCISFQNCTSLGEEFGFSPNFMTLKAIDCSNDGQTIRYLLEFSKMSFVAYYKFLNPTRTLVAEASWDANKNRLSIVACRILNQLDPLESAHVGDCSIRMSLRYPAVWSIGNTVMTEGQIWTTKSADESGYFDRLKFQSYKNRVWDVEPSLKYEYTQMDRVRRSCPVRNVVNNASTYPSEHSYDIRIQFQDTTSRGGSFWGNAEPISVGHALYSPRMMHSGRQSWKLVEQPDTVYSGPVNISYEIGLTLLYSGKLVDSSLNLSLTPNGEDRSMIKISAEGVYDAATGFLCMIGCRNLYSHEKPTHDSMDCNILVKFQLPSLQEGGYVQGSIVSMREDNDPLYFDQLNLSAQAFYSNSATTQSVRRSRTDFKIIVRLVSNTLACVFVGLQLLYAKKHPDLLPLISLYMLVILSFGHIVPVVQNFQALLLRIRNGENAFGGSGGWLEVIQVLCEVIASGLLLSLLGHRTVWTQKLSDGEKKSLWASEKKAVLVSFAYGIMRPPRSYDSLVPPGFLLPQILLNIFEVSRERCLSPWFYLGMTFVGLVPQAYPLYIRRIWLASSNDQFPCVGLLPQAQASPLYIRRTWLASFNYQFCYNLKTGDNWGSWDAIFLCADVAFAGVIYMQQRFGGRCFLPRRFKKVQVSEKAPLISS</sequence>
<dbReference type="Pfam" id="PF11145">
    <property type="entry name" value="DUF2921"/>
    <property type="match status" value="1"/>
</dbReference>
<keyword evidence="5" id="KW-0808">Transferase</keyword>
<evidence type="ECO:0000313" key="14">
    <source>
        <dbReference type="Proteomes" id="UP001187471"/>
    </source>
</evidence>
<feature type="transmembrane region" description="Helical" evidence="10">
    <location>
        <begin position="642"/>
        <end position="663"/>
    </location>
</feature>
<keyword evidence="14" id="KW-1185">Reference proteome</keyword>
<dbReference type="EMBL" id="JAVXUO010002917">
    <property type="protein sequence ID" value="KAK2968457.1"/>
    <property type="molecule type" value="Genomic_DNA"/>
</dbReference>
<dbReference type="Pfam" id="PF25333">
    <property type="entry name" value="DUF2921_N"/>
    <property type="match status" value="3"/>
</dbReference>
<feature type="domain" description="DUF2921" evidence="12">
    <location>
        <begin position="418"/>
        <end position="589"/>
    </location>
</feature>
<evidence type="ECO:0000256" key="3">
    <source>
        <dbReference type="ARBA" id="ARBA00004906"/>
    </source>
</evidence>
<dbReference type="GO" id="GO:0061630">
    <property type="term" value="F:ubiquitin protein ligase activity"/>
    <property type="evidence" value="ECO:0007669"/>
    <property type="project" value="UniProtKB-EC"/>
</dbReference>
<feature type="transmembrane region" description="Helical" evidence="10">
    <location>
        <begin position="683"/>
        <end position="706"/>
    </location>
</feature>
<evidence type="ECO:0000256" key="5">
    <source>
        <dbReference type="ARBA" id="ARBA00022679"/>
    </source>
</evidence>
<keyword evidence="7" id="KW-0833">Ubl conjugation pathway</keyword>
<comment type="pathway">
    <text evidence="3">Protein modification; protein ubiquitination.</text>
</comment>
<dbReference type="InterPro" id="IPR021319">
    <property type="entry name" value="DUF2921"/>
</dbReference>